<dbReference type="GO" id="GO:0016787">
    <property type="term" value="F:hydrolase activity"/>
    <property type="evidence" value="ECO:0007669"/>
    <property type="project" value="UniProtKB-KW"/>
</dbReference>
<proteinExistence type="predicted"/>
<evidence type="ECO:0000256" key="1">
    <source>
        <dbReference type="SAM" id="Phobius"/>
    </source>
</evidence>
<comment type="caution">
    <text evidence="3">The sequence shown here is derived from an EMBL/GenBank/DDBJ whole genome shotgun (WGS) entry which is preliminary data.</text>
</comment>
<protein>
    <submittedName>
        <fullName evidence="3">Alpha/beta hydrolase</fullName>
    </submittedName>
</protein>
<feature type="transmembrane region" description="Helical" evidence="1">
    <location>
        <begin position="37"/>
        <end position="54"/>
    </location>
</feature>
<accession>A0A7C3ZJV1</accession>
<sequence>MQFAAEINRGENGGCPPGALPKAERHFTKLKDMGKKLLTLCLAAIMAVVATFAFNCDRAMAADRIILIYGNARETISFGDLERFVRSGTAPDVFRSRLNLNNDEVDALRKALEQEIPVSEEFLKKLLRSSIGQFVLTRLDPVVGLGTRANVEDLTEAFLNAVVDDKMSLLTIMKAYPTDEVSVNGPMLGDAYDKIKFVATDVLAVAEVVRNYMYDVVCTDEFFGSNTEYDVPEIISRSDRFNLAWPK</sequence>
<organism evidence="3">
    <name type="scientific">Planktothricoides sp. SpSt-374</name>
    <dbReference type="NCBI Taxonomy" id="2282167"/>
    <lineage>
        <taxon>Bacteria</taxon>
        <taxon>Bacillati</taxon>
        <taxon>Cyanobacteriota</taxon>
        <taxon>Cyanophyceae</taxon>
        <taxon>Oscillatoriophycideae</taxon>
        <taxon>Oscillatoriales</taxon>
        <taxon>Oscillatoriaceae</taxon>
        <taxon>Planktothricoides</taxon>
    </lineage>
</organism>
<dbReference type="AlphaFoldDB" id="A0A7C3ZJV1"/>
<keyword evidence="3" id="KW-0378">Hydrolase</keyword>
<dbReference type="Pfam" id="PF07176">
    <property type="entry name" value="DUF1400"/>
    <property type="match status" value="1"/>
</dbReference>
<keyword evidence="1" id="KW-1133">Transmembrane helix</keyword>
<name>A0A7C3ZJV1_9CYAN</name>
<dbReference type="InterPro" id="IPR010802">
    <property type="entry name" value="DUF1400"/>
</dbReference>
<keyword evidence="1" id="KW-0472">Membrane</keyword>
<keyword evidence="1" id="KW-0812">Transmembrane</keyword>
<feature type="domain" description="DUF1400" evidence="2">
    <location>
        <begin position="61"/>
        <end position="184"/>
    </location>
</feature>
<evidence type="ECO:0000259" key="2">
    <source>
        <dbReference type="Pfam" id="PF07176"/>
    </source>
</evidence>
<gene>
    <name evidence="3" type="ORF">ENR15_21280</name>
</gene>
<dbReference type="EMBL" id="DSPX01000213">
    <property type="protein sequence ID" value="HGG03100.1"/>
    <property type="molecule type" value="Genomic_DNA"/>
</dbReference>
<reference evidence="3" key="1">
    <citation type="journal article" date="2020" name="mSystems">
        <title>Genome- and Community-Level Interaction Insights into Carbon Utilization and Element Cycling Functions of Hydrothermarchaeota in Hydrothermal Sediment.</title>
        <authorList>
            <person name="Zhou Z."/>
            <person name="Liu Y."/>
            <person name="Xu W."/>
            <person name="Pan J."/>
            <person name="Luo Z.H."/>
            <person name="Li M."/>
        </authorList>
    </citation>
    <scope>NUCLEOTIDE SEQUENCE [LARGE SCALE GENOMIC DNA]</scope>
    <source>
        <strain evidence="3">SpSt-374</strain>
    </source>
</reference>
<evidence type="ECO:0000313" key="3">
    <source>
        <dbReference type="EMBL" id="HGG03100.1"/>
    </source>
</evidence>